<dbReference type="RefSeq" id="WP_184622775.1">
    <property type="nucleotide sequence ID" value="NZ_JACHCC010000002.1"/>
</dbReference>
<reference evidence="7 8" key="1">
    <citation type="submission" date="2020-08" db="EMBL/GenBank/DDBJ databases">
        <title>Genomic Encyclopedia of Type Strains, Phase IV (KMG-V): Genome sequencing to study the core and pangenomes of soil and plant-associated prokaryotes.</title>
        <authorList>
            <person name="Whitman W."/>
        </authorList>
    </citation>
    <scope>NUCLEOTIDE SEQUENCE [LARGE SCALE GENOMIC DNA]</scope>
    <source>
        <strain evidence="7 8">M2T3</strain>
    </source>
</reference>
<proteinExistence type="predicted"/>
<evidence type="ECO:0000256" key="1">
    <source>
        <dbReference type="ARBA" id="ARBA00004651"/>
    </source>
</evidence>
<evidence type="ECO:0000256" key="5">
    <source>
        <dbReference type="ARBA" id="ARBA00023136"/>
    </source>
</evidence>
<protein>
    <submittedName>
        <fullName evidence="7">RhtB (Resistance to homoserine/threonine) family protein</fullName>
    </submittedName>
</protein>
<dbReference type="Pfam" id="PF01810">
    <property type="entry name" value="LysE"/>
    <property type="match status" value="1"/>
</dbReference>
<evidence type="ECO:0000256" key="2">
    <source>
        <dbReference type="ARBA" id="ARBA00022475"/>
    </source>
</evidence>
<comment type="subcellular location">
    <subcellularLocation>
        <location evidence="1">Cell membrane</location>
        <topology evidence="1">Multi-pass membrane protein</topology>
    </subcellularLocation>
</comment>
<dbReference type="PIRSF" id="PIRSF006324">
    <property type="entry name" value="LeuE"/>
    <property type="match status" value="1"/>
</dbReference>
<feature type="transmembrane region" description="Helical" evidence="6">
    <location>
        <begin position="39"/>
        <end position="64"/>
    </location>
</feature>
<dbReference type="GO" id="GO:0015171">
    <property type="term" value="F:amino acid transmembrane transporter activity"/>
    <property type="evidence" value="ECO:0007669"/>
    <property type="project" value="TreeGrafter"/>
</dbReference>
<dbReference type="PANTHER" id="PTHR30086">
    <property type="entry name" value="ARGININE EXPORTER PROTEIN ARGO"/>
    <property type="match status" value="1"/>
</dbReference>
<gene>
    <name evidence="7" type="ORF">HDF25_000680</name>
</gene>
<dbReference type="EMBL" id="JACHCC010000002">
    <property type="protein sequence ID" value="MBB6498543.1"/>
    <property type="molecule type" value="Genomic_DNA"/>
</dbReference>
<organism evidence="7 8">
    <name type="scientific">Pedobacter cryoconitis</name>
    <dbReference type="NCBI Taxonomy" id="188932"/>
    <lineage>
        <taxon>Bacteria</taxon>
        <taxon>Pseudomonadati</taxon>
        <taxon>Bacteroidota</taxon>
        <taxon>Sphingobacteriia</taxon>
        <taxon>Sphingobacteriales</taxon>
        <taxon>Sphingobacteriaceae</taxon>
        <taxon>Pedobacter</taxon>
    </lineage>
</organism>
<comment type="caution">
    <text evidence="7">The sequence shown here is derived from an EMBL/GenBank/DDBJ whole genome shotgun (WGS) entry which is preliminary data.</text>
</comment>
<keyword evidence="3 6" id="KW-0812">Transmembrane</keyword>
<feature type="transmembrane region" description="Helical" evidence="6">
    <location>
        <begin position="119"/>
        <end position="140"/>
    </location>
</feature>
<feature type="transmembrane region" description="Helical" evidence="6">
    <location>
        <begin position="70"/>
        <end position="89"/>
    </location>
</feature>
<name>A0A7X0MIK7_9SPHI</name>
<keyword evidence="5 6" id="KW-0472">Membrane</keyword>
<keyword evidence="2" id="KW-1003">Cell membrane</keyword>
<feature type="transmembrane region" description="Helical" evidence="6">
    <location>
        <begin position="189"/>
        <end position="207"/>
    </location>
</feature>
<evidence type="ECO:0000313" key="8">
    <source>
        <dbReference type="Proteomes" id="UP000521017"/>
    </source>
</evidence>
<accession>A0A7X0MIK7</accession>
<evidence type="ECO:0000256" key="4">
    <source>
        <dbReference type="ARBA" id="ARBA00022989"/>
    </source>
</evidence>
<dbReference type="AlphaFoldDB" id="A0A7X0MIK7"/>
<feature type="transmembrane region" description="Helical" evidence="6">
    <location>
        <begin position="152"/>
        <end position="177"/>
    </location>
</feature>
<keyword evidence="4 6" id="KW-1133">Transmembrane helix</keyword>
<dbReference type="InterPro" id="IPR001123">
    <property type="entry name" value="LeuE-type"/>
</dbReference>
<dbReference type="Proteomes" id="UP000521017">
    <property type="component" value="Unassembled WGS sequence"/>
</dbReference>
<evidence type="ECO:0000256" key="6">
    <source>
        <dbReference type="SAM" id="Phobius"/>
    </source>
</evidence>
<evidence type="ECO:0000256" key="3">
    <source>
        <dbReference type="ARBA" id="ARBA00022692"/>
    </source>
</evidence>
<dbReference type="GO" id="GO:0005886">
    <property type="term" value="C:plasma membrane"/>
    <property type="evidence" value="ECO:0007669"/>
    <property type="project" value="UniProtKB-SubCell"/>
</dbReference>
<dbReference type="PANTHER" id="PTHR30086:SF20">
    <property type="entry name" value="ARGININE EXPORTER PROTEIN ARGO-RELATED"/>
    <property type="match status" value="1"/>
</dbReference>
<evidence type="ECO:0000313" key="7">
    <source>
        <dbReference type="EMBL" id="MBB6498543.1"/>
    </source>
</evidence>
<sequence>MTGIIHPETFLLTSILLNLTPGNDTIFILSRSIGQGRKAGIISAFGIGTGSIVHTTLAAFGLSIIIAKSILLFSIIKYAGAIYLLYIGYKMLTDKSQLNMDKVADKQSINYLKIYRDGIITNVLNPKVALFFIAFLPQFIDPTLKDTVLPFLTLGASFIITGTIWCLMLSIFATAIFAKLKGNKKVSTYINRICGLTLIGLGIKVALTNKN</sequence>